<proteinExistence type="predicted"/>
<dbReference type="EMBL" id="JAAAMI010000003">
    <property type="protein sequence ID" value="NDV43065.1"/>
    <property type="molecule type" value="Genomic_DNA"/>
</dbReference>
<name>A0A6I5KSW1_9FLAO</name>
<dbReference type="Proteomes" id="UP000468707">
    <property type="component" value="Unassembled WGS sequence"/>
</dbReference>
<dbReference type="RefSeq" id="WP_163634469.1">
    <property type="nucleotide sequence ID" value="NZ_JAAAMI010000003.1"/>
</dbReference>
<sequence length="327" mass="37384">MTKPELNQSLDFVNNPDGELQIIIYANIEDVAEPRKLDIKGDDLPELRQIFVDGINSFIIEKDEYSILKLSDADERGKCFYEYDLEVPAELELLENVVGNDNLQNFNFNDSDLASIKSLIIVLADNDNEVSLYKKISPVEVIGRGGHILKRANQRLERFEDQLLRITAKFQVLRVDEEIIITDLNSIERSFGFHDVITREATASLDVINQMALIQNIESLQELVTDVSFARKLTKVAKNSPVIKMNIPNESIILFSKQHPLTKKKMRYSEDGTQFNLDTRVSKDLLIKILNDDLLTSELTKLYYDSLAKDGIEVEAEENDEENNENE</sequence>
<reference evidence="1 2" key="1">
    <citation type="submission" date="2020-01" db="EMBL/GenBank/DDBJ databases">
        <title>Muricauda sediminis sp.nov. 40Bstr401.</title>
        <authorList>
            <person name="Xue Z."/>
            <person name="Zhu S."/>
            <person name="Ren N."/>
            <person name="Chen T."/>
            <person name="Chen X."/>
            <person name="Chen J."/>
            <person name="Yang J."/>
        </authorList>
    </citation>
    <scope>NUCLEOTIDE SEQUENCE [LARGE SCALE GENOMIC DNA]</scope>
    <source>
        <strain evidence="1 2">40Bstr401</strain>
    </source>
</reference>
<protein>
    <submittedName>
        <fullName evidence="1">DUF4868 domain-containing protein</fullName>
    </submittedName>
</protein>
<evidence type="ECO:0000313" key="2">
    <source>
        <dbReference type="Proteomes" id="UP000468707"/>
    </source>
</evidence>
<dbReference type="InterPro" id="IPR032359">
    <property type="entry name" value="KwaB-like"/>
</dbReference>
<dbReference type="NCBIfam" id="NF041623">
    <property type="entry name" value="KwaB"/>
    <property type="match status" value="1"/>
</dbReference>
<gene>
    <name evidence="1" type="ORF">GTK07_06960</name>
</gene>
<accession>A0A6I5KSW1</accession>
<evidence type="ECO:0000313" key="1">
    <source>
        <dbReference type="EMBL" id="NDV43065.1"/>
    </source>
</evidence>
<dbReference type="InterPro" id="IPR048119">
    <property type="entry name" value="KwaB"/>
</dbReference>
<dbReference type="Pfam" id="PF16162">
    <property type="entry name" value="KwaB"/>
    <property type="match status" value="1"/>
</dbReference>
<organism evidence="1 2">
    <name type="scientific">Flagellimonas sediminis</name>
    <dbReference type="NCBI Taxonomy" id="2696468"/>
    <lineage>
        <taxon>Bacteria</taxon>
        <taxon>Pseudomonadati</taxon>
        <taxon>Bacteroidota</taxon>
        <taxon>Flavobacteriia</taxon>
        <taxon>Flavobacteriales</taxon>
        <taxon>Flavobacteriaceae</taxon>
        <taxon>Flagellimonas</taxon>
    </lineage>
</organism>
<keyword evidence="2" id="KW-1185">Reference proteome</keyword>
<dbReference type="AlphaFoldDB" id="A0A6I5KSW1"/>
<comment type="caution">
    <text evidence="1">The sequence shown here is derived from an EMBL/GenBank/DDBJ whole genome shotgun (WGS) entry which is preliminary data.</text>
</comment>